<protein>
    <recommendedName>
        <fullName evidence="1">Glycosyltransferase 2-like domain-containing protein</fullName>
    </recommendedName>
</protein>
<dbReference type="Pfam" id="PF00535">
    <property type="entry name" value="Glycos_transf_2"/>
    <property type="match status" value="1"/>
</dbReference>
<accession>A0A6J4HI96</accession>
<dbReference type="InterPro" id="IPR001173">
    <property type="entry name" value="Glyco_trans_2-like"/>
</dbReference>
<sequence length="334" mass="36603">MSAGRDGRGPADDTVTVVIPTHDRPSLLRRTLATVLAQRDVEPRVVIVDDGSSEAAADAIESCRSEQVTVLRNEQPRGVAAARNRGLDDVSSGWVAFLDDDDLWAPDKLSAQLAAAAAAPEAGWVCGGAVTVDEDLRVLAAMRPPPGGPIATLLLSRNRVPGGASGTMVRTDLARDAGGFDTDLSNIADWDFWIRLALRSPVVSVDRPLTAYLRHTATMSGEPGGVRDEFERIWERYQSQREELGVPASSRSYEWFARRQVRAGRRFAATRSFVTIAHRYRDRRHAWALATASAASPGALVRRWDRQARGRLPTEWRDEAETWLAPLRSFPEGG</sequence>
<gene>
    <name evidence="2" type="ORF">AVDCRST_MAG20-780</name>
</gene>
<evidence type="ECO:0000313" key="2">
    <source>
        <dbReference type="EMBL" id="CAA9225551.1"/>
    </source>
</evidence>
<dbReference type="PANTHER" id="PTHR43685">
    <property type="entry name" value="GLYCOSYLTRANSFERASE"/>
    <property type="match status" value="1"/>
</dbReference>
<dbReference type="InterPro" id="IPR050834">
    <property type="entry name" value="Glycosyltransf_2"/>
</dbReference>
<evidence type="ECO:0000259" key="1">
    <source>
        <dbReference type="Pfam" id="PF00535"/>
    </source>
</evidence>
<dbReference type="EMBL" id="CADCSY010000039">
    <property type="protein sequence ID" value="CAA9225551.1"/>
    <property type="molecule type" value="Genomic_DNA"/>
</dbReference>
<reference evidence="2" key="1">
    <citation type="submission" date="2020-02" db="EMBL/GenBank/DDBJ databases">
        <authorList>
            <person name="Meier V. D."/>
        </authorList>
    </citation>
    <scope>NUCLEOTIDE SEQUENCE</scope>
    <source>
        <strain evidence="2">AVDCRST_MAG20</strain>
    </source>
</reference>
<organism evidence="2">
    <name type="scientific">uncultured Acidimicrobiales bacterium</name>
    <dbReference type="NCBI Taxonomy" id="310071"/>
    <lineage>
        <taxon>Bacteria</taxon>
        <taxon>Bacillati</taxon>
        <taxon>Actinomycetota</taxon>
        <taxon>Acidimicrobiia</taxon>
        <taxon>Acidimicrobiales</taxon>
        <taxon>environmental samples</taxon>
    </lineage>
</organism>
<proteinExistence type="predicted"/>
<dbReference type="PANTHER" id="PTHR43685:SF11">
    <property type="entry name" value="GLYCOSYLTRANSFERASE TAGX-RELATED"/>
    <property type="match status" value="1"/>
</dbReference>
<dbReference type="AlphaFoldDB" id="A0A6J4HI96"/>
<dbReference type="InterPro" id="IPR029044">
    <property type="entry name" value="Nucleotide-diphossugar_trans"/>
</dbReference>
<dbReference type="Gene3D" id="3.90.550.10">
    <property type="entry name" value="Spore Coat Polysaccharide Biosynthesis Protein SpsA, Chain A"/>
    <property type="match status" value="1"/>
</dbReference>
<dbReference type="SUPFAM" id="SSF53448">
    <property type="entry name" value="Nucleotide-diphospho-sugar transferases"/>
    <property type="match status" value="1"/>
</dbReference>
<dbReference type="CDD" id="cd00761">
    <property type="entry name" value="Glyco_tranf_GTA_type"/>
    <property type="match status" value="1"/>
</dbReference>
<feature type="domain" description="Glycosyltransferase 2-like" evidence="1">
    <location>
        <begin position="16"/>
        <end position="135"/>
    </location>
</feature>
<name>A0A6J4HI96_9ACTN</name>